<organism evidence="15 16">
    <name type="scientific">Amycolatopsis marina</name>
    <dbReference type="NCBI Taxonomy" id="490629"/>
    <lineage>
        <taxon>Bacteria</taxon>
        <taxon>Bacillati</taxon>
        <taxon>Actinomycetota</taxon>
        <taxon>Actinomycetes</taxon>
        <taxon>Pseudonocardiales</taxon>
        <taxon>Pseudonocardiaceae</taxon>
        <taxon>Amycolatopsis</taxon>
    </lineage>
</organism>
<comment type="cofactor">
    <cofactor evidence="2 13">
        <name>Mg(2+)</name>
        <dbReference type="ChEBI" id="CHEBI:18420"/>
    </cofactor>
</comment>
<evidence type="ECO:0000256" key="11">
    <source>
        <dbReference type="ARBA" id="ARBA00049158"/>
    </source>
</evidence>
<dbReference type="PANTHER" id="PTHR20854:SF4">
    <property type="entry name" value="INOSITOL-1-MONOPHOSPHATASE-RELATED"/>
    <property type="match status" value="1"/>
</dbReference>
<dbReference type="GO" id="GO:0046872">
    <property type="term" value="F:metal ion binding"/>
    <property type="evidence" value="ECO:0007669"/>
    <property type="project" value="UniProtKB-KW"/>
</dbReference>
<dbReference type="FunFam" id="3.30.540.10:FF:000003">
    <property type="entry name" value="Inositol-1-monophosphatase"/>
    <property type="match status" value="1"/>
</dbReference>
<evidence type="ECO:0000256" key="12">
    <source>
        <dbReference type="ARBA" id="ARBA00053547"/>
    </source>
</evidence>
<evidence type="ECO:0000313" key="16">
    <source>
        <dbReference type="Proteomes" id="UP000243799"/>
    </source>
</evidence>
<keyword evidence="9 13" id="KW-0460">Magnesium</keyword>
<dbReference type="GO" id="GO:0046854">
    <property type="term" value="P:phosphatidylinositol phosphate biosynthetic process"/>
    <property type="evidence" value="ECO:0007669"/>
    <property type="project" value="InterPro"/>
</dbReference>
<name>A0A1I0WVK5_9PSEU</name>
<dbReference type="RefSeq" id="WP_177242478.1">
    <property type="nucleotide sequence ID" value="NZ_FOKG01000002.1"/>
</dbReference>
<dbReference type="PROSITE" id="PS00629">
    <property type="entry name" value="IMP_1"/>
    <property type="match status" value="1"/>
</dbReference>
<reference evidence="16" key="1">
    <citation type="submission" date="2016-10" db="EMBL/GenBank/DDBJ databases">
        <authorList>
            <person name="Varghese N."/>
            <person name="Submissions S."/>
        </authorList>
    </citation>
    <scope>NUCLEOTIDE SEQUENCE [LARGE SCALE GENOMIC DNA]</scope>
    <source>
        <strain evidence="16">CGMCC 4.3568</strain>
    </source>
</reference>
<dbReference type="Gene3D" id="3.30.540.10">
    <property type="entry name" value="Fructose-1,6-Bisphosphatase, subunit A, domain 1"/>
    <property type="match status" value="1"/>
</dbReference>
<comment type="pathway">
    <text evidence="3">Amino-acid biosynthesis; L-histidine biosynthesis; L-histidine from 5-phospho-alpha-D-ribose 1-diphosphate: step 8/9.</text>
</comment>
<feature type="binding site" evidence="13">
    <location>
        <position position="81"/>
    </location>
    <ligand>
        <name>Mg(2+)</name>
        <dbReference type="ChEBI" id="CHEBI:18420"/>
        <label>1</label>
        <note>catalytic</note>
    </ligand>
</feature>
<dbReference type="EC" id="3.1.3.25" evidence="5"/>
<feature type="binding site" evidence="13">
    <location>
        <position position="65"/>
    </location>
    <ligand>
        <name>Mg(2+)</name>
        <dbReference type="ChEBI" id="CHEBI:18420"/>
        <label>1</label>
        <note>catalytic</note>
    </ligand>
</feature>
<comment type="function">
    <text evidence="12">Catalyzes the dephosphorylation of histidinol-phosphate to histidinol, the direct precursor of histidine.</text>
</comment>
<evidence type="ECO:0000256" key="13">
    <source>
        <dbReference type="PIRSR" id="PIRSR600760-2"/>
    </source>
</evidence>
<dbReference type="Gene3D" id="3.40.190.80">
    <property type="match status" value="1"/>
</dbReference>
<evidence type="ECO:0000256" key="1">
    <source>
        <dbReference type="ARBA" id="ARBA00001033"/>
    </source>
</evidence>
<evidence type="ECO:0000256" key="2">
    <source>
        <dbReference type="ARBA" id="ARBA00001946"/>
    </source>
</evidence>
<dbReference type="Proteomes" id="UP000243799">
    <property type="component" value="Unassembled WGS sequence"/>
</dbReference>
<accession>A0A1I0WVK5</accession>
<keyword evidence="8" id="KW-0378">Hydrolase</keyword>
<dbReference type="PROSITE" id="PS00630">
    <property type="entry name" value="IMP_2"/>
    <property type="match status" value="1"/>
</dbReference>
<dbReference type="PRINTS" id="PR00377">
    <property type="entry name" value="IMPHPHTASES"/>
</dbReference>
<evidence type="ECO:0000256" key="4">
    <source>
        <dbReference type="ARBA" id="ARBA00013085"/>
    </source>
</evidence>
<dbReference type="GO" id="GO:0004401">
    <property type="term" value="F:histidinol-phosphatase activity"/>
    <property type="evidence" value="ECO:0007669"/>
    <property type="project" value="UniProtKB-EC"/>
</dbReference>
<evidence type="ECO:0000256" key="14">
    <source>
        <dbReference type="SAM" id="SignalP"/>
    </source>
</evidence>
<feature type="binding site" evidence="13">
    <location>
        <position position="208"/>
    </location>
    <ligand>
        <name>Mg(2+)</name>
        <dbReference type="ChEBI" id="CHEBI:18420"/>
        <label>1</label>
        <note>catalytic</note>
    </ligand>
</feature>
<dbReference type="GO" id="GO:0008934">
    <property type="term" value="F:inositol monophosphate 1-phosphatase activity"/>
    <property type="evidence" value="ECO:0007669"/>
    <property type="project" value="TreeGrafter"/>
</dbReference>
<dbReference type="Pfam" id="PF00459">
    <property type="entry name" value="Inositol_P"/>
    <property type="match status" value="1"/>
</dbReference>
<evidence type="ECO:0000256" key="6">
    <source>
        <dbReference type="ARBA" id="ARBA00021697"/>
    </source>
</evidence>
<dbReference type="InterPro" id="IPR020583">
    <property type="entry name" value="Inositol_monoP_metal-BS"/>
</dbReference>
<dbReference type="EMBL" id="FOKG01000002">
    <property type="protein sequence ID" value="SFA92188.1"/>
    <property type="molecule type" value="Genomic_DNA"/>
</dbReference>
<comment type="catalytic activity">
    <reaction evidence="1">
        <text>a myo-inositol phosphate + H2O = myo-inositol + phosphate</text>
        <dbReference type="Rhea" id="RHEA:24056"/>
        <dbReference type="ChEBI" id="CHEBI:15377"/>
        <dbReference type="ChEBI" id="CHEBI:17268"/>
        <dbReference type="ChEBI" id="CHEBI:43474"/>
        <dbReference type="ChEBI" id="CHEBI:84139"/>
        <dbReference type="EC" id="3.1.3.25"/>
    </reaction>
</comment>
<sequence>MRSYLDTAIAAASAAGTVLAARFTEGTTSAPKGDKDVVTPMDHAAEQVCLSRLRQDFPDFSHEAEESGRRSTGSSFTWYVDPLDGTANYLTGNPYFSVSIALVQAGEVITAVVHNPVTGDFFTAERGSGARLNGSPIHAGSAAAAAEAMAATAYSFEPALERESLRALRILGSRFRRVVVNFAPALDLCNIARGRLSCLVDCGSTPVDHAAGSLVLTEAGGVLRNYGGGGWTIRDTGVVASTPSLAAELDRMLLPDATAVQQ</sequence>
<dbReference type="GO" id="GO:0006020">
    <property type="term" value="P:inositol metabolic process"/>
    <property type="evidence" value="ECO:0007669"/>
    <property type="project" value="TreeGrafter"/>
</dbReference>
<dbReference type="SUPFAM" id="SSF56655">
    <property type="entry name" value="Carbohydrate phosphatase"/>
    <property type="match status" value="1"/>
</dbReference>
<evidence type="ECO:0000256" key="10">
    <source>
        <dbReference type="ARBA" id="ARBA00033209"/>
    </source>
</evidence>
<keyword evidence="14" id="KW-0732">Signal</keyword>
<dbReference type="PANTHER" id="PTHR20854">
    <property type="entry name" value="INOSITOL MONOPHOSPHATASE"/>
    <property type="match status" value="1"/>
</dbReference>
<evidence type="ECO:0000313" key="15">
    <source>
        <dbReference type="EMBL" id="SFA92188.1"/>
    </source>
</evidence>
<dbReference type="InterPro" id="IPR000760">
    <property type="entry name" value="Inositol_monophosphatase-like"/>
</dbReference>
<dbReference type="STRING" id="490629.SAMN05216266_102210"/>
<feature type="binding site" evidence="13">
    <location>
        <position position="84"/>
    </location>
    <ligand>
        <name>Mg(2+)</name>
        <dbReference type="ChEBI" id="CHEBI:18420"/>
        <label>1</label>
        <note>catalytic</note>
    </ligand>
</feature>
<evidence type="ECO:0000256" key="9">
    <source>
        <dbReference type="ARBA" id="ARBA00022842"/>
    </source>
</evidence>
<keyword evidence="7 13" id="KW-0479">Metal-binding</keyword>
<gene>
    <name evidence="15" type="ORF">SAMN05216266_102210</name>
</gene>
<evidence type="ECO:0000256" key="8">
    <source>
        <dbReference type="ARBA" id="ARBA00022801"/>
    </source>
</evidence>
<dbReference type="EC" id="3.1.3.15" evidence="4"/>
<feature type="binding site" evidence="13">
    <location>
        <position position="83"/>
    </location>
    <ligand>
        <name>Mg(2+)</name>
        <dbReference type="ChEBI" id="CHEBI:18420"/>
        <label>1</label>
        <note>catalytic</note>
    </ligand>
</feature>
<evidence type="ECO:0000256" key="5">
    <source>
        <dbReference type="ARBA" id="ARBA00013106"/>
    </source>
</evidence>
<proteinExistence type="predicted"/>
<keyword evidence="16" id="KW-1185">Reference proteome</keyword>
<dbReference type="GO" id="GO:0007165">
    <property type="term" value="P:signal transduction"/>
    <property type="evidence" value="ECO:0007669"/>
    <property type="project" value="TreeGrafter"/>
</dbReference>
<comment type="catalytic activity">
    <reaction evidence="11">
        <text>L-histidinol phosphate + H2O = L-histidinol + phosphate</text>
        <dbReference type="Rhea" id="RHEA:14465"/>
        <dbReference type="ChEBI" id="CHEBI:15377"/>
        <dbReference type="ChEBI" id="CHEBI:43474"/>
        <dbReference type="ChEBI" id="CHEBI:57699"/>
        <dbReference type="ChEBI" id="CHEBI:57980"/>
        <dbReference type="EC" id="3.1.3.15"/>
    </reaction>
</comment>
<protein>
    <recommendedName>
        <fullName evidence="6">Histidinol-phosphatase</fullName>
        <ecNumber evidence="4">3.1.3.15</ecNumber>
        <ecNumber evidence="5">3.1.3.25</ecNumber>
    </recommendedName>
    <alternativeName>
        <fullName evidence="10">Histidinol-phosphate phosphatase</fullName>
    </alternativeName>
</protein>
<evidence type="ECO:0000256" key="3">
    <source>
        <dbReference type="ARBA" id="ARBA00004970"/>
    </source>
</evidence>
<feature type="signal peptide" evidence="14">
    <location>
        <begin position="1"/>
        <end position="20"/>
    </location>
</feature>
<evidence type="ECO:0000256" key="7">
    <source>
        <dbReference type="ARBA" id="ARBA00022723"/>
    </source>
</evidence>
<dbReference type="AlphaFoldDB" id="A0A1I0WVK5"/>
<dbReference type="InterPro" id="IPR020550">
    <property type="entry name" value="Inositol_monophosphatase_CS"/>
</dbReference>
<feature type="chain" id="PRO_5039363495" description="Histidinol-phosphatase" evidence="14">
    <location>
        <begin position="21"/>
        <end position="262"/>
    </location>
</feature>